<evidence type="ECO:0000313" key="10">
    <source>
        <dbReference type="Proteomes" id="UP000789390"/>
    </source>
</evidence>
<feature type="coiled-coil region" evidence="6">
    <location>
        <begin position="1211"/>
        <end position="1245"/>
    </location>
</feature>
<keyword evidence="3 8" id="KW-1133">Transmembrane helix</keyword>
<feature type="transmembrane region" description="Helical" evidence="8">
    <location>
        <begin position="1623"/>
        <end position="1643"/>
    </location>
</feature>
<dbReference type="EMBL" id="CAKKLH010000233">
    <property type="protein sequence ID" value="CAH0106728.1"/>
    <property type="molecule type" value="Genomic_DNA"/>
</dbReference>
<dbReference type="Proteomes" id="UP000789390">
    <property type="component" value="Unassembled WGS sequence"/>
</dbReference>
<evidence type="ECO:0000256" key="5">
    <source>
        <dbReference type="ARBA" id="ARBA00034769"/>
    </source>
</evidence>
<proteinExistence type="inferred from homology"/>
<reference evidence="9" key="1">
    <citation type="submission" date="2021-11" db="EMBL/GenBank/DDBJ databases">
        <authorList>
            <person name="Schell T."/>
        </authorList>
    </citation>
    <scope>NUCLEOTIDE SEQUENCE</scope>
    <source>
        <strain evidence="9">M5</strain>
    </source>
</reference>
<gene>
    <name evidence="9" type="ORF">DGAL_LOCUS9886</name>
</gene>
<keyword evidence="2 8" id="KW-0812">Transmembrane</keyword>
<evidence type="ECO:0000256" key="6">
    <source>
        <dbReference type="SAM" id="Coils"/>
    </source>
</evidence>
<dbReference type="PANTHER" id="PTHR10736">
    <property type="entry name" value="BESTROPHIN"/>
    <property type="match status" value="1"/>
</dbReference>
<dbReference type="SUPFAM" id="SSF57997">
    <property type="entry name" value="Tropomyosin"/>
    <property type="match status" value="1"/>
</dbReference>
<evidence type="ECO:0000256" key="2">
    <source>
        <dbReference type="ARBA" id="ARBA00022692"/>
    </source>
</evidence>
<protein>
    <submittedName>
        <fullName evidence="9">Uncharacterized protein</fullName>
    </submittedName>
</protein>
<dbReference type="OrthoDB" id="6436679at2759"/>
<dbReference type="InterPro" id="IPR000615">
    <property type="entry name" value="Bestrophin"/>
</dbReference>
<keyword evidence="6" id="KW-0175">Coiled coil</keyword>
<accession>A0A8J2WKZ0</accession>
<dbReference type="GO" id="GO:0005254">
    <property type="term" value="F:chloride channel activity"/>
    <property type="evidence" value="ECO:0007669"/>
    <property type="project" value="InterPro"/>
</dbReference>
<feature type="coiled-coil region" evidence="6">
    <location>
        <begin position="688"/>
        <end position="1129"/>
    </location>
</feature>
<dbReference type="Pfam" id="PF01062">
    <property type="entry name" value="Bestrophin"/>
    <property type="match status" value="1"/>
</dbReference>
<name>A0A8J2WKZ0_9CRUS</name>
<sequence>MLFALERLQDTVCTSRQNSSLLVREDNGDEQQAVPVVTKICNIINFHLAVPINRKKKSISEECIFSSIEDRIDRNTINLGNLSLPYPLPSTSETNKLSSSSIRASIMSTAADPTESGTDDEMQDEGQETSLVQDTYVKQYLAEHESQVVLWEQMTSFRREYMDMRAQVESILTRLHMDFSNMTRDASCNFVLLLSQMGCPSCSTGAGLEACSDRLKSLEMELEKARSESSSLSNRVESAMEMNSHVQDKLGDRENVIQSLTETIDQLQSHCHQLEENSSDGPQWEELIVKLEGALRSIGRLVVDDSDLYSPDYEVQLDGEETTATNWTNLPLLAESTLTAVRAVLSRRRGEIQQLQSAVNEFQQKMVQTDQTRGDIEGRERAYQKELKDLRAQLSELAHEKQLQKETVLHAERSNKNIQLELEEKEKAMQKLKDELHREKSSRQRMEESLEELKKEEAHQRSTHTELLTEIQQLSCDNQMCRTNITTFEERFNRLRKEMDQMREERTRLSVALDFSKDERNQLIKQLKELEDKTGTLKEQSRSIQMEKMSVEDSLCRLQVHKSLDEAQIQKLNIDIEQIRKDSSDFLREREELNEEVSALKHELVKAEELRTRLESFNSSLEHSLNVANVDNVETKEQIETLIQINEQLTEKQSSMEQRYAEIETGNNHLMEEIGKLTREFTLSKEREQSWKEEVDRLRLKINSLEEETRAVHQQLLGAQNVNHLTQVSLIATQTNYEELQIELERVTKEMQAIGMEKESLLLELQQLNESTNNAVAQLQEENKTLSRDINDLDKQLHDVANEKTILMHGVEKERLEKKASLQNKLAEVQQEHKRHIELVQSQHSKIVQDMQKDMAQQLAKLQEQLNKRESEKQQQLAQAQGERKALQEKLSACAAELDSERKELARVRQEEAELQAQHNQSIENFRSEISRLHSDLRSAGESRSKEMQTAEQILAVTNESLKRSEQDFGTAKSELSATNRQLKDAQRQLEALQIQLSKMESQRDDARKEGLQRGSILDELQNERSDLRNSIVGFQTSIKRLESEREDIVKCLEEARKRIAVLEENRGVLEREIHHLRTLVKDADQQVARLTEDLNVNQQKLERSQDAQNRWKERSEALVEQLQAEQNRTILAEQAVTKYMNKAQAIKMHFQQMEQQYTQKLQQSGSQHSLHQQRLDEMDVTVQKTIGRSKRLEEERHNFHSRLIEADKEVGILKTRLREADSQAQDLTDQMHRLELEKRELNSRFGVLYSTLKRFIRTLEDTHQGNVNNKSHDSIGTGVRFLQPLSTTMDSDMSIMRETSSADPDAIQVVLQDLMRHILQLQARRAAETALNRDEPTRLELSSRERQRQQLSRHLRDTEGNAAGLREQLHASLNTVASHTSLGPQTLHRESTRLDGLVSGPISQILKRELSSTEMFEQLVRYFDQYLEMISLPFILGFYVATVAARWWQQYMALPWPDRLILTIAAYVPGCDAESRKLKKTLVRHCNLMGVLLIRSLSNTDSNRKKTLEEAVKLGFMTKKEMICYESIETDVNLYWLPGLWFAQNLQAAFIQGCVKDTYAVNHIMEELLDFRGKCGTLWTYSWISIPLIYTQVVTLAVYSFFFACIMGHQRIVDPASLEEGITADLYFGFSLVLKFFFYMGLLKAHLKILPVYLLQLAEQMICPYGDGDEHFDVDFLLDRHSQVIQLGTDILSDQCPLAFPELLNQNIKKKIEIKQSVTKQEKKNYFNQPFHTPTLSQMVDAFNNLHRPTRVGPEKNNTDDSFPSESDVFKVKYDSRASNPETDLQWFASYWKPSSSGSCEISPRRINFDSENNDQSFVHF</sequence>
<dbReference type="InterPro" id="IPR021134">
    <property type="entry name" value="Bestrophin-like"/>
</dbReference>
<dbReference type="PANTHER" id="PTHR10736:SF0">
    <property type="entry name" value="BESTROPHIN HOMOLOG"/>
    <property type="match status" value="1"/>
</dbReference>
<feature type="transmembrane region" description="Helical" evidence="8">
    <location>
        <begin position="1579"/>
        <end position="1603"/>
    </location>
</feature>
<evidence type="ECO:0000256" key="4">
    <source>
        <dbReference type="ARBA" id="ARBA00023136"/>
    </source>
</evidence>
<feature type="region of interest" description="Disordered" evidence="7">
    <location>
        <begin position="1327"/>
        <end position="1355"/>
    </location>
</feature>
<feature type="coiled-coil region" evidence="6">
    <location>
        <begin position="208"/>
        <end position="277"/>
    </location>
</feature>
<comment type="subcellular location">
    <subcellularLocation>
        <location evidence="1">Membrane</location>
    </subcellularLocation>
</comment>
<evidence type="ECO:0000256" key="8">
    <source>
        <dbReference type="SAM" id="Phobius"/>
    </source>
</evidence>
<feature type="transmembrane region" description="Helical" evidence="8">
    <location>
        <begin position="1427"/>
        <end position="1449"/>
    </location>
</feature>
<evidence type="ECO:0000256" key="1">
    <source>
        <dbReference type="ARBA" id="ARBA00004370"/>
    </source>
</evidence>
<keyword evidence="4 8" id="KW-0472">Membrane</keyword>
<dbReference type="GO" id="GO:0016020">
    <property type="term" value="C:membrane"/>
    <property type="evidence" value="ECO:0007669"/>
    <property type="project" value="UniProtKB-SubCell"/>
</dbReference>
<evidence type="ECO:0000256" key="7">
    <source>
        <dbReference type="SAM" id="MobiDB-lite"/>
    </source>
</evidence>
<evidence type="ECO:0000313" key="9">
    <source>
        <dbReference type="EMBL" id="CAH0106728.1"/>
    </source>
</evidence>
<comment type="similarity">
    <text evidence="5">Belongs to the anion channel-forming bestrophin (TC 1.A.46) family. Calcium-sensitive chloride channel subfamily.</text>
</comment>
<keyword evidence="10" id="KW-1185">Reference proteome</keyword>
<evidence type="ECO:0000256" key="3">
    <source>
        <dbReference type="ARBA" id="ARBA00022989"/>
    </source>
</evidence>
<feature type="region of interest" description="Disordered" evidence="7">
    <location>
        <begin position="433"/>
        <end position="461"/>
    </location>
</feature>
<comment type="caution">
    <text evidence="9">The sequence shown here is derived from an EMBL/GenBank/DDBJ whole genome shotgun (WGS) entry which is preliminary data.</text>
</comment>
<organism evidence="9 10">
    <name type="scientific">Daphnia galeata</name>
    <dbReference type="NCBI Taxonomy" id="27404"/>
    <lineage>
        <taxon>Eukaryota</taxon>
        <taxon>Metazoa</taxon>
        <taxon>Ecdysozoa</taxon>
        <taxon>Arthropoda</taxon>
        <taxon>Crustacea</taxon>
        <taxon>Branchiopoda</taxon>
        <taxon>Diplostraca</taxon>
        <taxon>Cladocera</taxon>
        <taxon>Anomopoda</taxon>
        <taxon>Daphniidae</taxon>
        <taxon>Daphnia</taxon>
    </lineage>
</organism>